<dbReference type="AlphaFoldDB" id="A0A4C1V6X4"/>
<accession>A0A4C1V6X4</accession>
<comment type="caution">
    <text evidence="2">The sequence shown here is derived from an EMBL/GenBank/DDBJ whole genome shotgun (WGS) entry which is preliminary data.</text>
</comment>
<keyword evidence="3" id="KW-1185">Reference proteome</keyword>
<name>A0A4C1V6X4_EUMVA</name>
<feature type="region of interest" description="Disordered" evidence="1">
    <location>
        <begin position="1"/>
        <end position="68"/>
    </location>
</feature>
<evidence type="ECO:0000313" key="2">
    <source>
        <dbReference type="EMBL" id="GBP34571.1"/>
    </source>
</evidence>
<evidence type="ECO:0000313" key="3">
    <source>
        <dbReference type="Proteomes" id="UP000299102"/>
    </source>
</evidence>
<feature type="compositionally biased region" description="Basic and acidic residues" evidence="1">
    <location>
        <begin position="13"/>
        <end position="28"/>
    </location>
</feature>
<protein>
    <submittedName>
        <fullName evidence="2">Uncharacterized protein</fullName>
    </submittedName>
</protein>
<gene>
    <name evidence="2" type="ORF">EVAR_85291_1</name>
</gene>
<sequence>MKLKTGSKSKPSVKPELESRMRSDDISRNGRAGRWRITLTSGHSPPLPTCRAGHGHPAPRTSSAGRSDPARLVNSAIRTQALHIGQVLLLGSCWRLLPLMQCQRPAKRWLTCAPRHALNRVPVSRNGETKIFTLPQSNTAEASPRGALPEGRWSFRDRPPARRTFFSFPASRGRRDKSFKAPIR</sequence>
<proteinExistence type="predicted"/>
<dbReference type="EMBL" id="BGZK01000290">
    <property type="protein sequence ID" value="GBP34571.1"/>
    <property type="molecule type" value="Genomic_DNA"/>
</dbReference>
<reference evidence="2 3" key="1">
    <citation type="journal article" date="2019" name="Commun. Biol.">
        <title>The bagworm genome reveals a unique fibroin gene that provides high tensile strength.</title>
        <authorList>
            <person name="Kono N."/>
            <person name="Nakamura H."/>
            <person name="Ohtoshi R."/>
            <person name="Tomita M."/>
            <person name="Numata K."/>
            <person name="Arakawa K."/>
        </authorList>
    </citation>
    <scope>NUCLEOTIDE SEQUENCE [LARGE SCALE GENOMIC DNA]</scope>
</reference>
<organism evidence="2 3">
    <name type="scientific">Eumeta variegata</name>
    <name type="common">Bagworm moth</name>
    <name type="synonym">Eumeta japonica</name>
    <dbReference type="NCBI Taxonomy" id="151549"/>
    <lineage>
        <taxon>Eukaryota</taxon>
        <taxon>Metazoa</taxon>
        <taxon>Ecdysozoa</taxon>
        <taxon>Arthropoda</taxon>
        <taxon>Hexapoda</taxon>
        <taxon>Insecta</taxon>
        <taxon>Pterygota</taxon>
        <taxon>Neoptera</taxon>
        <taxon>Endopterygota</taxon>
        <taxon>Lepidoptera</taxon>
        <taxon>Glossata</taxon>
        <taxon>Ditrysia</taxon>
        <taxon>Tineoidea</taxon>
        <taxon>Psychidae</taxon>
        <taxon>Oiketicinae</taxon>
        <taxon>Eumeta</taxon>
    </lineage>
</organism>
<evidence type="ECO:0000256" key="1">
    <source>
        <dbReference type="SAM" id="MobiDB-lite"/>
    </source>
</evidence>
<dbReference type="Proteomes" id="UP000299102">
    <property type="component" value="Unassembled WGS sequence"/>
</dbReference>